<feature type="region of interest" description="Disordered" evidence="1">
    <location>
        <begin position="149"/>
        <end position="182"/>
    </location>
</feature>
<dbReference type="EMBL" id="JBJKFK010001310">
    <property type="protein sequence ID" value="KAL3313420.1"/>
    <property type="molecule type" value="Genomic_DNA"/>
</dbReference>
<organism evidence="2 3">
    <name type="scientific">Cichlidogyrus casuarinus</name>
    <dbReference type="NCBI Taxonomy" id="1844966"/>
    <lineage>
        <taxon>Eukaryota</taxon>
        <taxon>Metazoa</taxon>
        <taxon>Spiralia</taxon>
        <taxon>Lophotrochozoa</taxon>
        <taxon>Platyhelminthes</taxon>
        <taxon>Monogenea</taxon>
        <taxon>Monopisthocotylea</taxon>
        <taxon>Dactylogyridea</taxon>
        <taxon>Ancyrocephalidae</taxon>
        <taxon>Cichlidogyrus</taxon>
    </lineage>
</organism>
<proteinExistence type="predicted"/>
<feature type="compositionally biased region" description="Polar residues" evidence="1">
    <location>
        <begin position="163"/>
        <end position="177"/>
    </location>
</feature>
<comment type="caution">
    <text evidence="2">The sequence shown here is derived from an EMBL/GenBank/DDBJ whole genome shotgun (WGS) entry which is preliminary data.</text>
</comment>
<evidence type="ECO:0000313" key="3">
    <source>
        <dbReference type="Proteomes" id="UP001626550"/>
    </source>
</evidence>
<gene>
    <name evidence="2" type="ORF">Ciccas_007979</name>
</gene>
<sequence>MSQRQTRTSTECPFYGFSAILSSNTLPQAIDLIKYAMSLSEADTPREDIGPLIASQLKTIWQKVNVPLLGDKAIETQVINILKEAVRMMIVPRLKRKLVNATYVAKPGKNAGVPTEQDYSFLIDQATVRKQFIGSETLEGQEEYQQSQRSCARALSRSKKQKAQATASTSNTESVRFSSHLRSETKPRTFNYRQLIQQMIRFDYSPRGMASIFKGIVDDNGPVVNIAMAANYSTLRYHLNKERQQAIQENLQLNSAHA</sequence>
<keyword evidence="3" id="KW-1185">Reference proteome</keyword>
<protein>
    <submittedName>
        <fullName evidence="2">Uncharacterized protein</fullName>
    </submittedName>
</protein>
<reference evidence="2 3" key="1">
    <citation type="submission" date="2024-11" db="EMBL/GenBank/DDBJ databases">
        <title>Adaptive evolution of stress response genes in parasites aligns with host niche diversity.</title>
        <authorList>
            <person name="Hahn C."/>
            <person name="Resl P."/>
        </authorList>
    </citation>
    <scope>NUCLEOTIDE SEQUENCE [LARGE SCALE GENOMIC DNA]</scope>
    <source>
        <strain evidence="2">EGGRZ-B1_66</strain>
        <tissue evidence="2">Body</tissue>
    </source>
</reference>
<accession>A0ABD2Q1Q7</accession>
<dbReference type="AlphaFoldDB" id="A0ABD2Q1Q7"/>
<evidence type="ECO:0000256" key="1">
    <source>
        <dbReference type="SAM" id="MobiDB-lite"/>
    </source>
</evidence>
<dbReference type="Proteomes" id="UP001626550">
    <property type="component" value="Unassembled WGS sequence"/>
</dbReference>
<name>A0ABD2Q1Q7_9PLAT</name>
<evidence type="ECO:0000313" key="2">
    <source>
        <dbReference type="EMBL" id="KAL3313420.1"/>
    </source>
</evidence>